<accession>A0A0M6WRH4</accession>
<dbReference type="InterPro" id="IPR002481">
    <property type="entry name" value="FUR"/>
</dbReference>
<proteinExistence type="predicted"/>
<evidence type="ECO:0000313" key="3">
    <source>
        <dbReference type="Proteomes" id="UP000049979"/>
    </source>
</evidence>
<dbReference type="EMBL" id="CYXV01000009">
    <property type="protein sequence ID" value="CUN02091.1"/>
    <property type="molecule type" value="Genomic_DNA"/>
</dbReference>
<dbReference type="SUPFAM" id="SSF46785">
    <property type="entry name" value="Winged helix' DNA-binding domain"/>
    <property type="match status" value="1"/>
</dbReference>
<evidence type="ECO:0000313" key="2">
    <source>
        <dbReference type="EMBL" id="CUN02091.1"/>
    </source>
</evidence>
<reference evidence="1" key="2">
    <citation type="submission" date="2015-05" db="EMBL/GenBank/DDBJ databases">
        <authorList>
            <person name="Wang D.B."/>
            <person name="Wang M."/>
        </authorList>
    </citation>
    <scope>NUCLEOTIDE SEQUENCE [LARGE SCALE GENOMIC DNA]</scope>
    <source>
        <strain evidence="1">M72</strain>
    </source>
</reference>
<evidence type="ECO:0000313" key="4">
    <source>
        <dbReference type="Proteomes" id="UP000095495"/>
    </source>
</evidence>
<dbReference type="Proteomes" id="UP000095495">
    <property type="component" value="Unassembled WGS sequence"/>
</dbReference>
<reference evidence="3" key="1">
    <citation type="submission" date="2015-05" db="EMBL/GenBank/DDBJ databases">
        <authorList>
            <consortium name="Pathogen Informatics"/>
        </authorList>
    </citation>
    <scope>NUCLEOTIDE SEQUENCE [LARGE SCALE GENOMIC DNA]</scope>
    <source>
        <strain evidence="2 4">2789STDY5608863</strain>
        <strain evidence="3">M72</strain>
    </source>
</reference>
<evidence type="ECO:0000313" key="1">
    <source>
        <dbReference type="EMBL" id="CRL40302.1"/>
    </source>
</evidence>
<dbReference type="STRING" id="301302.ERS852420_02180"/>
<dbReference type="Gene3D" id="1.10.10.10">
    <property type="entry name" value="Winged helix-like DNA-binding domain superfamily/Winged helix DNA-binding domain"/>
    <property type="match status" value="1"/>
</dbReference>
<dbReference type="Proteomes" id="UP000049979">
    <property type="component" value="Unassembled WGS sequence"/>
</dbReference>
<sequence length="81" mass="9252">MMQREMIIQKLKESGCRITKQRLMLLDIILEEDCSCCKEIYFKASKVDPKIGVATVYRMVNAMEDIGAIKCMRGFQLAGSE</sequence>
<protein>
    <submittedName>
        <fullName evidence="2">Ferric uptake regulation protein</fullName>
    </submittedName>
</protein>
<dbReference type="GO" id="GO:0003700">
    <property type="term" value="F:DNA-binding transcription factor activity"/>
    <property type="evidence" value="ECO:0007669"/>
    <property type="project" value="InterPro"/>
</dbReference>
<keyword evidence="3" id="KW-1185">Reference proteome</keyword>
<dbReference type="InterPro" id="IPR036390">
    <property type="entry name" value="WH_DNA-bd_sf"/>
</dbReference>
<name>A0A0M6WRH4_9FIRM</name>
<dbReference type="EMBL" id="CVRR01000033">
    <property type="protein sequence ID" value="CRL40302.1"/>
    <property type="molecule type" value="Genomic_DNA"/>
</dbReference>
<dbReference type="Pfam" id="PF01475">
    <property type="entry name" value="FUR"/>
    <property type="match status" value="1"/>
</dbReference>
<gene>
    <name evidence="2" type="primary">fur</name>
    <name evidence="2" type="ORF">ERS852420_02180</name>
    <name evidence="1" type="ORF">M72_09001</name>
</gene>
<organism evidence="1 3">
    <name type="scientific">Roseburia faecis</name>
    <dbReference type="NCBI Taxonomy" id="301302"/>
    <lineage>
        <taxon>Bacteria</taxon>
        <taxon>Bacillati</taxon>
        <taxon>Bacillota</taxon>
        <taxon>Clostridia</taxon>
        <taxon>Lachnospirales</taxon>
        <taxon>Lachnospiraceae</taxon>
        <taxon>Roseburia</taxon>
    </lineage>
</organism>
<dbReference type="AlphaFoldDB" id="A0A0M6WRH4"/>
<dbReference type="InterPro" id="IPR036388">
    <property type="entry name" value="WH-like_DNA-bd_sf"/>
</dbReference>